<proteinExistence type="predicted"/>
<dbReference type="EMBL" id="CM035432">
    <property type="protein sequence ID" value="KAH7295811.1"/>
    <property type="molecule type" value="Genomic_DNA"/>
</dbReference>
<dbReference type="OrthoDB" id="189024at2759"/>
<sequence length="308" mass="33990">MDCLSLDRSAVYAMAIRSSHGLLSSCSTVSQPVEKASTFFGVRLKSSCVARPKLAVSFKTCVVSHVSSAVSDGVQWNNLQSTPEARKFKEELYEAMETSKQGLNDKCMSIVASLEQLRHVPDLVANPDAVKGRLIGLKGKYKENRMDGKQRYLDFEGSPTTLGASSFMALKPPNLDIVLYTSYQDVCMDGQDSYALVVDVDVQNPDGGNPLPAQIANRARFSIVGPNSLDVEFYSVEIKPRFPETDLDAWISIFKEANSQINENGVICAEHKKPIKGRTDIIYMDDEIRIHRGHKGGVSVLRLLKDPI</sequence>
<evidence type="ECO:0000256" key="1">
    <source>
        <dbReference type="ARBA" id="ARBA00004474"/>
    </source>
</evidence>
<feature type="domain" description="Plastid lipid-associated protein/fibrillin conserved" evidence="3">
    <location>
        <begin position="177"/>
        <end position="301"/>
    </location>
</feature>
<protein>
    <recommendedName>
        <fullName evidence="3">Plastid lipid-associated protein/fibrillin conserved domain-containing protein</fullName>
    </recommendedName>
</protein>
<dbReference type="EMBL" id="CM035432">
    <property type="protein sequence ID" value="KAH7295810.1"/>
    <property type="molecule type" value="Genomic_DNA"/>
</dbReference>
<dbReference type="GO" id="GO:0009536">
    <property type="term" value="C:plastid"/>
    <property type="evidence" value="ECO:0007669"/>
    <property type="project" value="UniProtKB-SubCell"/>
</dbReference>
<dbReference type="Pfam" id="PF04755">
    <property type="entry name" value="PAP_fibrillin"/>
    <property type="match status" value="1"/>
</dbReference>
<evidence type="ECO:0000313" key="5">
    <source>
        <dbReference type="Proteomes" id="UP000825935"/>
    </source>
</evidence>
<dbReference type="AlphaFoldDB" id="A0A8T2RIM3"/>
<gene>
    <name evidence="4" type="ORF">KP509_27G066900</name>
</gene>
<dbReference type="Proteomes" id="UP000825935">
    <property type="component" value="Chromosome 27"/>
</dbReference>
<keyword evidence="5" id="KW-1185">Reference proteome</keyword>
<comment type="caution">
    <text evidence="4">The sequence shown here is derived from an EMBL/GenBank/DDBJ whole genome shotgun (WGS) entry which is preliminary data.</text>
</comment>
<name>A0A8T2RIM3_CERRI</name>
<comment type="subcellular location">
    <subcellularLocation>
        <location evidence="1">Plastid</location>
    </subcellularLocation>
</comment>
<dbReference type="OMA" id="AFNMFQP"/>
<keyword evidence="2" id="KW-0934">Plastid</keyword>
<dbReference type="EMBL" id="CM035432">
    <property type="protein sequence ID" value="KAH7295812.1"/>
    <property type="molecule type" value="Genomic_DNA"/>
</dbReference>
<evidence type="ECO:0000256" key="2">
    <source>
        <dbReference type="ARBA" id="ARBA00022640"/>
    </source>
</evidence>
<organism evidence="4 5">
    <name type="scientific">Ceratopteris richardii</name>
    <name type="common">Triangle waterfern</name>
    <dbReference type="NCBI Taxonomy" id="49495"/>
    <lineage>
        <taxon>Eukaryota</taxon>
        <taxon>Viridiplantae</taxon>
        <taxon>Streptophyta</taxon>
        <taxon>Embryophyta</taxon>
        <taxon>Tracheophyta</taxon>
        <taxon>Polypodiopsida</taxon>
        <taxon>Polypodiidae</taxon>
        <taxon>Polypodiales</taxon>
        <taxon>Pteridineae</taxon>
        <taxon>Pteridaceae</taxon>
        <taxon>Parkerioideae</taxon>
        <taxon>Ceratopteris</taxon>
    </lineage>
</organism>
<reference evidence="4 5" key="1">
    <citation type="submission" date="2021-08" db="EMBL/GenBank/DDBJ databases">
        <title>WGS assembly of Ceratopteris richardii.</title>
        <authorList>
            <person name="Marchant D.B."/>
            <person name="Chen G."/>
            <person name="Jenkins J."/>
            <person name="Shu S."/>
            <person name="Leebens-Mack J."/>
            <person name="Grimwood J."/>
            <person name="Schmutz J."/>
            <person name="Soltis P."/>
            <person name="Soltis D."/>
            <person name="Chen Z.-H."/>
        </authorList>
    </citation>
    <scope>NUCLEOTIDE SEQUENCE [LARGE SCALE GENOMIC DNA]</scope>
    <source>
        <strain evidence="4">Whitten #5841</strain>
        <tissue evidence="4">Leaf</tissue>
    </source>
</reference>
<accession>A0A8T2RIM3</accession>
<dbReference type="InterPro" id="IPR006843">
    <property type="entry name" value="PAP/fibrillin_dom"/>
</dbReference>
<evidence type="ECO:0000313" key="4">
    <source>
        <dbReference type="EMBL" id="KAH7295810.1"/>
    </source>
</evidence>
<evidence type="ECO:0000259" key="3">
    <source>
        <dbReference type="Pfam" id="PF04755"/>
    </source>
</evidence>